<protein>
    <submittedName>
        <fullName evidence="2">Uncharacterized protein</fullName>
    </submittedName>
</protein>
<evidence type="ECO:0000256" key="1">
    <source>
        <dbReference type="SAM" id="MobiDB-lite"/>
    </source>
</evidence>
<dbReference type="Proteomes" id="UP000027002">
    <property type="component" value="Chromosome 7"/>
</dbReference>
<name>A0A8E5ML68_USTVR</name>
<proteinExistence type="predicted"/>
<dbReference type="AlphaFoldDB" id="A0A8E5ML68"/>
<dbReference type="GeneID" id="66068960"/>
<accession>A0A8E5ML68</accession>
<dbReference type="KEGG" id="uvi:66068960"/>
<evidence type="ECO:0000313" key="3">
    <source>
        <dbReference type="Proteomes" id="UP000027002"/>
    </source>
</evidence>
<evidence type="ECO:0000313" key="2">
    <source>
        <dbReference type="EMBL" id="QUC23942.1"/>
    </source>
</evidence>
<reference evidence="2" key="1">
    <citation type="submission" date="2020-03" db="EMBL/GenBank/DDBJ databases">
        <title>A mixture of massive structural variations and highly conserved coding sequences in Ustilaginoidea virens genome.</title>
        <authorList>
            <person name="Zhang K."/>
            <person name="Zhao Z."/>
            <person name="Zhang Z."/>
            <person name="Li Y."/>
            <person name="Hsiang T."/>
            <person name="Sun W."/>
        </authorList>
    </citation>
    <scope>NUCLEOTIDE SEQUENCE</scope>
    <source>
        <strain evidence="2">UV-8b</strain>
    </source>
</reference>
<sequence>MHVDAICMTQRKGPGQDGLVLLADIASLVARITNHLAVAVAEDQNIKGSRFPGSRPIDTMHRPASTSHPHMAGSGAFIPRSNRTLNIRESCGGGCSFISQVKRGRYGRAMLESRDTAKGQAPVVVPNCWVKPGDVLPPEHREETSPPGDGGKAFPDDTRPLRFAGPRPWCVRQTMYVCMMAACAKQSACVANKETRKDQAGASEACRPENRVDPRSVENQAHGRRGRLIRFVAPGGKARKIALCHLRLVRCLGARNPHADCRMLSVPPAESSLPAARPCGFVRRRQNLFSRGL</sequence>
<gene>
    <name evidence="2" type="ORF">UV8b_08183</name>
</gene>
<dbReference type="EMBL" id="CP072759">
    <property type="protein sequence ID" value="QUC23942.1"/>
    <property type="molecule type" value="Genomic_DNA"/>
</dbReference>
<keyword evidence="3" id="KW-1185">Reference proteome</keyword>
<dbReference type="RefSeq" id="XP_043001615.1">
    <property type="nucleotide sequence ID" value="XM_043145680.1"/>
</dbReference>
<feature type="region of interest" description="Disordered" evidence="1">
    <location>
        <begin position="134"/>
        <end position="158"/>
    </location>
</feature>
<organism evidence="2 3">
    <name type="scientific">Ustilaginoidea virens</name>
    <name type="common">Rice false smut fungus</name>
    <name type="synonym">Villosiclava virens</name>
    <dbReference type="NCBI Taxonomy" id="1159556"/>
    <lineage>
        <taxon>Eukaryota</taxon>
        <taxon>Fungi</taxon>
        <taxon>Dikarya</taxon>
        <taxon>Ascomycota</taxon>
        <taxon>Pezizomycotina</taxon>
        <taxon>Sordariomycetes</taxon>
        <taxon>Hypocreomycetidae</taxon>
        <taxon>Hypocreales</taxon>
        <taxon>Clavicipitaceae</taxon>
        <taxon>Ustilaginoidea</taxon>
    </lineage>
</organism>